<dbReference type="PANTHER" id="PTHR45763:SF46">
    <property type="entry name" value="AB HYDROLASE-1 DOMAIN-CONTAINING PROTEIN"/>
    <property type="match status" value="1"/>
</dbReference>
<feature type="domain" description="AB hydrolase-1" evidence="1">
    <location>
        <begin position="38"/>
        <end position="280"/>
    </location>
</feature>
<dbReference type="InterPro" id="IPR029058">
    <property type="entry name" value="AB_hydrolase_fold"/>
</dbReference>
<evidence type="ECO:0000313" key="3">
    <source>
        <dbReference type="Proteomes" id="UP000051677"/>
    </source>
</evidence>
<dbReference type="Pfam" id="PF00561">
    <property type="entry name" value="Abhydrolase_1"/>
    <property type="match status" value="1"/>
</dbReference>
<dbReference type="RefSeq" id="WP_055579356.1">
    <property type="nucleotide sequence ID" value="NZ_LKTM01000299.1"/>
</dbReference>
<dbReference type="STRING" id="1778.A9W97_29550"/>
<evidence type="ECO:0000313" key="2">
    <source>
        <dbReference type="EMBL" id="KQH77785.1"/>
    </source>
</evidence>
<dbReference type="Gene3D" id="3.40.50.1820">
    <property type="entry name" value="alpha/beta hydrolase"/>
    <property type="match status" value="1"/>
</dbReference>
<dbReference type="InterPro" id="IPR000073">
    <property type="entry name" value="AB_hydrolase_1"/>
</dbReference>
<accession>A0A0Q2LPG3</accession>
<dbReference type="EMBL" id="LKTM01000299">
    <property type="protein sequence ID" value="KQH77785.1"/>
    <property type="molecule type" value="Genomic_DNA"/>
</dbReference>
<dbReference type="PANTHER" id="PTHR45763">
    <property type="entry name" value="HYDROLASE, ALPHA/BETA FOLD FAMILY PROTEIN, EXPRESSED-RELATED"/>
    <property type="match status" value="1"/>
</dbReference>
<organism evidence="2 3">
    <name type="scientific">Mycobacterium gordonae</name>
    <dbReference type="NCBI Taxonomy" id="1778"/>
    <lineage>
        <taxon>Bacteria</taxon>
        <taxon>Bacillati</taxon>
        <taxon>Actinomycetota</taxon>
        <taxon>Actinomycetes</taxon>
        <taxon>Mycobacteriales</taxon>
        <taxon>Mycobacteriaceae</taxon>
        <taxon>Mycobacterium</taxon>
    </lineage>
</organism>
<reference evidence="2 3" key="1">
    <citation type="submission" date="2015-10" db="EMBL/GenBank/DDBJ databases">
        <title>Mycobacterium gordonae draft genome assembly.</title>
        <authorList>
            <person name="Ustinova V."/>
            <person name="Smirnova T."/>
            <person name="Blagodatskikh K."/>
            <person name="Varlamov D."/>
            <person name="Larionova E."/>
            <person name="Chernousova L."/>
        </authorList>
    </citation>
    <scope>NUCLEOTIDE SEQUENCE [LARGE SCALE GENOMIC DNA]</scope>
    <source>
        <strain evidence="2 3">CTRI 14-8773</strain>
    </source>
</reference>
<proteinExistence type="predicted"/>
<comment type="caution">
    <text evidence="2">The sequence shown here is derived from an EMBL/GenBank/DDBJ whole genome shotgun (WGS) entry which is preliminary data.</text>
</comment>
<gene>
    <name evidence="2" type="ORF">AO501_22835</name>
</gene>
<dbReference type="OrthoDB" id="9800988at2"/>
<evidence type="ECO:0000259" key="1">
    <source>
        <dbReference type="Pfam" id="PF00561"/>
    </source>
</evidence>
<sequence length="295" mass="32673">MPERLRTDEAQLHRLADGRELAYLEWGEATGYPAFYFHGTPSSRLEGVFADGAAKRHGFRLIAVDRPGFGRSTFQPGRNFRDWPADVCDLADALGLREFGVVGHSGAGPHLFVCGAVIPPTRLRFIGAFAPWGPLATPEIVSALNATDRAYSALANLGAWTFDAAFVPLGWCAKYRPGLFCRLLTAWVPSAERRHLGDELFLRHFLATQLEGFRQGGRGGGYESFLLYRPWGFEVSEVAVPTHIWQGDRDSFVPSAMGHYFERTIPGVELNWSEGEDHFNVEDWDAILAACAADL</sequence>
<name>A0A0Q2LPG3_MYCGO</name>
<dbReference type="AlphaFoldDB" id="A0A0Q2LPG3"/>
<keyword evidence="2" id="KW-0378">Hydrolase</keyword>
<protein>
    <submittedName>
        <fullName evidence="2">Alpha/beta hydrolase</fullName>
    </submittedName>
</protein>
<dbReference type="SUPFAM" id="SSF53474">
    <property type="entry name" value="alpha/beta-Hydrolases"/>
    <property type="match status" value="1"/>
</dbReference>
<dbReference type="Proteomes" id="UP000051677">
    <property type="component" value="Unassembled WGS sequence"/>
</dbReference>
<dbReference type="GO" id="GO:0016787">
    <property type="term" value="F:hydrolase activity"/>
    <property type="evidence" value="ECO:0007669"/>
    <property type="project" value="UniProtKB-KW"/>
</dbReference>